<evidence type="ECO:0000256" key="5">
    <source>
        <dbReference type="ARBA" id="ARBA00022679"/>
    </source>
</evidence>
<sequence length="146" mass="16271">MVTAKVKINLITRHTIKSEMVKSVFTRVMTESPGLFEWSLLAEASPAGLFAFICWNAYFINKIYDVDMSKLNKHYLGIAAGEVSVKSAWLLVIFYLFSGLIIMGLCGEPVITALYCLGLFLGTIYSLTPLIKANNPLLLLPMILFK</sequence>
<evidence type="ECO:0000256" key="6">
    <source>
        <dbReference type="ARBA" id="ARBA00022692"/>
    </source>
</evidence>
<dbReference type="AlphaFoldDB" id="A0A7J6I5Q8"/>
<dbReference type="GO" id="GO:0031969">
    <property type="term" value="C:chloroplast membrane"/>
    <property type="evidence" value="ECO:0007669"/>
    <property type="project" value="UniProtKB-SubCell"/>
</dbReference>
<keyword evidence="9 10" id="KW-0472">Membrane</keyword>
<protein>
    <submittedName>
        <fullName evidence="11">Uncharacterized protein</fullName>
    </submittedName>
</protein>
<keyword evidence="7" id="KW-0809">Transit peptide</keyword>
<keyword evidence="6 10" id="KW-0812">Transmembrane</keyword>
<evidence type="ECO:0000256" key="3">
    <source>
        <dbReference type="ARBA" id="ARBA00022528"/>
    </source>
</evidence>
<feature type="transmembrane region" description="Helical" evidence="10">
    <location>
        <begin position="38"/>
        <end position="60"/>
    </location>
</feature>
<dbReference type="PANTHER" id="PTHR43009">
    <property type="entry name" value="HOMOGENTISATE SOLANESYLTRANSFERASE, CHLOROPLASTIC"/>
    <property type="match status" value="1"/>
</dbReference>
<keyword evidence="3" id="KW-0150">Chloroplast</keyword>
<dbReference type="InterPro" id="IPR000537">
    <property type="entry name" value="UbiA_prenyltransferase"/>
</dbReference>
<dbReference type="EMBL" id="JAATIQ010000007">
    <property type="protein sequence ID" value="KAF4402401.1"/>
    <property type="molecule type" value="Genomic_DNA"/>
</dbReference>
<comment type="caution">
    <text evidence="11">The sequence shown here is derived from an EMBL/GenBank/DDBJ whole genome shotgun (WGS) entry which is preliminary data.</text>
</comment>
<evidence type="ECO:0000256" key="2">
    <source>
        <dbReference type="ARBA" id="ARBA00005985"/>
    </source>
</evidence>
<feature type="transmembrane region" description="Helical" evidence="10">
    <location>
        <begin position="111"/>
        <end position="131"/>
    </location>
</feature>
<evidence type="ECO:0000256" key="1">
    <source>
        <dbReference type="ARBA" id="ARBA00004508"/>
    </source>
</evidence>
<keyword evidence="5" id="KW-0808">Transferase</keyword>
<dbReference type="Gene3D" id="1.10.357.140">
    <property type="entry name" value="UbiA prenyltransferase"/>
    <property type="match status" value="1"/>
</dbReference>
<keyword evidence="12" id="KW-1185">Reference proteome</keyword>
<keyword evidence="4" id="KW-0934">Plastid</keyword>
<dbReference type="Proteomes" id="UP000583929">
    <property type="component" value="Unassembled WGS sequence"/>
</dbReference>
<reference evidence="11 12" key="1">
    <citation type="journal article" date="2020" name="bioRxiv">
        <title>Sequence and annotation of 42 cannabis genomes reveals extensive copy number variation in cannabinoid synthesis and pathogen resistance genes.</title>
        <authorList>
            <person name="Mckernan K.J."/>
            <person name="Helbert Y."/>
            <person name="Kane L.T."/>
            <person name="Ebling H."/>
            <person name="Zhang L."/>
            <person name="Liu B."/>
            <person name="Eaton Z."/>
            <person name="Mclaughlin S."/>
            <person name="Kingan S."/>
            <person name="Baybayan P."/>
            <person name="Concepcion G."/>
            <person name="Jordan M."/>
            <person name="Riva A."/>
            <person name="Barbazuk W."/>
            <person name="Harkins T."/>
        </authorList>
    </citation>
    <scope>NUCLEOTIDE SEQUENCE [LARGE SCALE GENOMIC DNA]</scope>
    <source>
        <strain evidence="12">cv. Jamaican Lion 4</strain>
        <tissue evidence="11">Leaf</tissue>
    </source>
</reference>
<gene>
    <name evidence="11" type="ORF">G4B88_012186</name>
</gene>
<evidence type="ECO:0000256" key="8">
    <source>
        <dbReference type="ARBA" id="ARBA00022989"/>
    </source>
</evidence>
<comment type="similarity">
    <text evidence="2">Belongs to the UbiA prenyltransferase family.</text>
</comment>
<dbReference type="GO" id="GO:0016765">
    <property type="term" value="F:transferase activity, transferring alkyl or aryl (other than methyl) groups"/>
    <property type="evidence" value="ECO:0007669"/>
    <property type="project" value="InterPro"/>
</dbReference>
<evidence type="ECO:0000256" key="10">
    <source>
        <dbReference type="SAM" id="Phobius"/>
    </source>
</evidence>
<dbReference type="InterPro" id="IPR044878">
    <property type="entry name" value="UbiA_sf"/>
</dbReference>
<proteinExistence type="inferred from homology"/>
<evidence type="ECO:0000256" key="7">
    <source>
        <dbReference type="ARBA" id="ARBA00022946"/>
    </source>
</evidence>
<comment type="subcellular location">
    <subcellularLocation>
        <location evidence="1">Plastid</location>
        <location evidence="1">Chloroplast membrane</location>
        <topology evidence="1">Multi-pass membrane protein</topology>
    </subcellularLocation>
</comment>
<dbReference type="PANTHER" id="PTHR43009:SF10">
    <property type="entry name" value="HOMOGENTISATE SOLANESYLTRANSFERASE, CHLOROPLASTIC"/>
    <property type="match status" value="1"/>
</dbReference>
<evidence type="ECO:0000313" key="12">
    <source>
        <dbReference type="Proteomes" id="UP000583929"/>
    </source>
</evidence>
<keyword evidence="8 10" id="KW-1133">Transmembrane helix</keyword>
<evidence type="ECO:0000313" key="11">
    <source>
        <dbReference type="EMBL" id="KAF4402401.1"/>
    </source>
</evidence>
<accession>A0A7J6I5Q8</accession>
<evidence type="ECO:0000256" key="4">
    <source>
        <dbReference type="ARBA" id="ARBA00022640"/>
    </source>
</evidence>
<evidence type="ECO:0000256" key="9">
    <source>
        <dbReference type="ARBA" id="ARBA00023136"/>
    </source>
</evidence>
<dbReference type="Pfam" id="PF01040">
    <property type="entry name" value="UbiA"/>
    <property type="match status" value="1"/>
</dbReference>
<organism evidence="11 12">
    <name type="scientific">Cannabis sativa</name>
    <name type="common">Hemp</name>
    <name type="synonym">Marijuana</name>
    <dbReference type="NCBI Taxonomy" id="3483"/>
    <lineage>
        <taxon>Eukaryota</taxon>
        <taxon>Viridiplantae</taxon>
        <taxon>Streptophyta</taxon>
        <taxon>Embryophyta</taxon>
        <taxon>Tracheophyta</taxon>
        <taxon>Spermatophyta</taxon>
        <taxon>Magnoliopsida</taxon>
        <taxon>eudicotyledons</taxon>
        <taxon>Gunneridae</taxon>
        <taxon>Pentapetalae</taxon>
        <taxon>rosids</taxon>
        <taxon>fabids</taxon>
        <taxon>Rosales</taxon>
        <taxon>Cannabaceae</taxon>
        <taxon>Cannabis</taxon>
    </lineage>
</organism>
<name>A0A7J6I5Q8_CANSA</name>